<evidence type="ECO:0008006" key="3">
    <source>
        <dbReference type="Google" id="ProtNLM"/>
    </source>
</evidence>
<dbReference type="EMBL" id="SMFL01000001">
    <property type="protein sequence ID" value="TDE18010.1"/>
    <property type="molecule type" value="Genomic_DNA"/>
</dbReference>
<dbReference type="PROSITE" id="PS51257">
    <property type="entry name" value="PROKAR_LIPOPROTEIN"/>
    <property type="match status" value="1"/>
</dbReference>
<keyword evidence="2" id="KW-1185">Reference proteome</keyword>
<proteinExistence type="predicted"/>
<accession>A0A4R5DZK7</accession>
<dbReference type="AlphaFoldDB" id="A0A4R5DZK7"/>
<dbReference type="RefSeq" id="WP_131955506.1">
    <property type="nucleotide sequence ID" value="NZ_SMFL01000001.1"/>
</dbReference>
<comment type="caution">
    <text evidence="1">The sequence shown here is derived from an EMBL/GenBank/DDBJ whole genome shotgun (WGS) entry which is preliminary data.</text>
</comment>
<name>A0A4R5DZK7_9BACT</name>
<organism evidence="1 2">
    <name type="scientific">Dyadobacter psychrotolerans</name>
    <dbReference type="NCBI Taxonomy" id="2541721"/>
    <lineage>
        <taxon>Bacteria</taxon>
        <taxon>Pseudomonadati</taxon>
        <taxon>Bacteroidota</taxon>
        <taxon>Cytophagia</taxon>
        <taxon>Cytophagales</taxon>
        <taxon>Spirosomataceae</taxon>
        <taxon>Dyadobacter</taxon>
    </lineage>
</organism>
<dbReference type="Proteomes" id="UP000294850">
    <property type="component" value="Unassembled WGS sequence"/>
</dbReference>
<gene>
    <name evidence="1" type="ORF">E0F88_00175</name>
</gene>
<protein>
    <recommendedName>
        <fullName evidence="3">Lipoprotein</fullName>
    </recommendedName>
</protein>
<dbReference type="OrthoDB" id="952668at2"/>
<sequence>MGSIKNEIKNCKWVKSVSGIFIVLLLAASVSCNNKEKEEKSEETGMADAGDVKENNSTVEEYVTFVSNDKDKMALDHAYTNEALLKLTSAVDAMAGEVDYDIKADLEKAKASANKITENPFETSHADEIRNSAEILSGALQNIQKAKYPGLSNQAAEVKRAAMAIDPKILTLDQKDAVKNFFAKSSNLLESMN</sequence>
<evidence type="ECO:0000313" key="1">
    <source>
        <dbReference type="EMBL" id="TDE18010.1"/>
    </source>
</evidence>
<reference evidence="1 2" key="1">
    <citation type="submission" date="2019-03" db="EMBL/GenBank/DDBJ databases">
        <title>Dyadobacter AR-3-6 sp. nov., isolated from arctic soil.</title>
        <authorList>
            <person name="Chaudhary D.K."/>
        </authorList>
    </citation>
    <scope>NUCLEOTIDE SEQUENCE [LARGE SCALE GENOMIC DNA]</scope>
    <source>
        <strain evidence="1 2">AR-3-6</strain>
    </source>
</reference>
<evidence type="ECO:0000313" key="2">
    <source>
        <dbReference type="Proteomes" id="UP000294850"/>
    </source>
</evidence>